<gene>
    <name evidence="1" type="ORF">HUK82_01840</name>
</gene>
<name>A0A850P9E8_9PROT</name>
<keyword evidence="2" id="KW-1185">Reference proteome</keyword>
<protein>
    <submittedName>
        <fullName evidence="1">Phage tail protein</fullName>
    </submittedName>
</protein>
<reference evidence="1 2" key="1">
    <citation type="submission" date="2020-06" db="EMBL/GenBank/DDBJ databases">
        <title>Description of novel acetic acid bacteria.</title>
        <authorList>
            <person name="Sombolestani A."/>
        </authorList>
    </citation>
    <scope>NUCLEOTIDE SEQUENCE [LARGE SCALE GENOMIC DNA]</scope>
    <source>
        <strain evidence="1 2">LMG 27010</strain>
    </source>
</reference>
<organism evidence="1 2">
    <name type="scientific">Ameyamaea chiangmaiensis</name>
    <dbReference type="NCBI Taxonomy" id="442969"/>
    <lineage>
        <taxon>Bacteria</taxon>
        <taxon>Pseudomonadati</taxon>
        <taxon>Pseudomonadota</taxon>
        <taxon>Alphaproteobacteria</taxon>
        <taxon>Acetobacterales</taxon>
        <taxon>Acetobacteraceae</taxon>
        <taxon>Ameyamaea</taxon>
    </lineage>
</organism>
<comment type="caution">
    <text evidence="1">The sequence shown here is derived from an EMBL/GenBank/DDBJ whole genome shotgun (WGS) entry which is preliminary data.</text>
</comment>
<evidence type="ECO:0000313" key="2">
    <source>
        <dbReference type="Proteomes" id="UP000585665"/>
    </source>
</evidence>
<dbReference type="Proteomes" id="UP000585665">
    <property type="component" value="Unassembled WGS sequence"/>
</dbReference>
<dbReference type="PANTHER" id="PTHR35861:SF2">
    <property type="entry name" value="FELS-2 PROPHAGE PROTEIN"/>
    <property type="match status" value="1"/>
</dbReference>
<accession>A0A850P9E8</accession>
<evidence type="ECO:0000313" key="1">
    <source>
        <dbReference type="EMBL" id="NVN39309.1"/>
    </source>
</evidence>
<dbReference type="PANTHER" id="PTHR35861">
    <property type="match status" value="1"/>
</dbReference>
<sequence length="497" mass="50566">MARVYQSGSLNTTSLVVPNLYVQVVQPQTLSLNGASSSRIGIVGTAGWGPVNSPVAVGSMANCLSQFGTKQSNAFDIGTAVNIAIVQGANDFRVVRVTDGSDVHATATVDGVTLTARYSGSAGNGISITIMSAQNGGYTLSVVHAVLGGGLYSGSTWEALRDAVAADAGALIAVTLPQTVPALGVGAVSLTGGSDGDVPSSEAFIGSAAGSGTGLYALQAQSCALAFIHGLTDSATWTTQAAFGLQNGVYMLCTGPSGDTITNATARKATAGLDSYAVKLLHGDWLWWLDDTNGMMLVSPQAFVGGCLASLTPAQSSLNKQIYGILGSQKAGLSSGSVTIAYSDAELGALIDAGIDVVCNPAPGGVYWSARSGHNSSTTSVMWGDNYTRLTNFLADSFSAGLGAYVGRLINQSLFFDIRSSILGLLSSLLGQGILGSVDGSLPYAVVCDSSNNTLARTALGYVQCDIQVQYQGINEKFIVNLQGGTSVQIATASGSV</sequence>
<dbReference type="Gene3D" id="3.40.50.11780">
    <property type="match status" value="1"/>
</dbReference>
<dbReference type="InterPro" id="IPR052042">
    <property type="entry name" value="Tail_sheath_structural"/>
</dbReference>
<dbReference type="RefSeq" id="WP_176612326.1">
    <property type="nucleotide sequence ID" value="NZ_JABXXR010000006.1"/>
</dbReference>
<proteinExistence type="predicted"/>
<dbReference type="AlphaFoldDB" id="A0A850P9E8"/>
<dbReference type="EMBL" id="JABXXR010000006">
    <property type="protein sequence ID" value="NVN39309.1"/>
    <property type="molecule type" value="Genomic_DNA"/>
</dbReference>